<dbReference type="Gene3D" id="2.60.40.3140">
    <property type="match status" value="1"/>
</dbReference>
<protein>
    <recommendedName>
        <fullName evidence="2">DUF3857 domain-containing protein</fullName>
    </recommendedName>
</protein>
<dbReference type="PROSITE" id="PS51257">
    <property type="entry name" value="PROKAR_LIPOPROTEIN"/>
    <property type="match status" value="1"/>
</dbReference>
<evidence type="ECO:0000256" key="1">
    <source>
        <dbReference type="SAM" id="SignalP"/>
    </source>
</evidence>
<organism evidence="3 4">
    <name type="scientific">candidate division WOR-3 bacterium JGI_Cruoil_03_44_89</name>
    <dbReference type="NCBI Taxonomy" id="1973748"/>
    <lineage>
        <taxon>Bacteria</taxon>
        <taxon>Bacteria division WOR-3</taxon>
    </lineage>
</organism>
<dbReference type="EMBL" id="NOZQ01000070">
    <property type="protein sequence ID" value="OYD16369.1"/>
    <property type="molecule type" value="Genomic_DNA"/>
</dbReference>
<feature type="signal peptide" evidence="1">
    <location>
        <begin position="1"/>
        <end position="19"/>
    </location>
</feature>
<sequence>MKRTIIVLLLILSSCSLHLAKRTPVSLGDMVYLNDGEEYHCYVREVNARWVVFETEEGTKRLPLSKVRSIDIQKRRKNYWWTNVEDIDDPVLIGALKTDLSQFKGLGYVNILTEKKLIVNPDSTYTVVIREIRGIVDDKGRTAGNLSYYYKHNNENLFIDFARTITSDGKVLHIREMAIEDASSYARFPSYDNLHSRKFAMREVKPGNFLDYRVRIEGKYSEDLPPLFDEILGDMGPTLKGKILIQYPEEMEISVRYDRILAPELTRKEDNDISYEVMSFEMETVSPIIKLPMKPPERFFSPRVVAGFKNEWGGISDWFDTNLKSSGTKIEGKTKEEIYENVLKGIKFVNIPSNTYSVIPKNPTETFNNRYGNSLDKTFVLYTALKENGFKPDLILVRSKDSGPLAEDVPTLSQFDGALVRCDGVFLDPSVESVPFGYVRPEYQGTRGLSIGTGEIVEIPFLEPEDEMSYTDRNIYLSEDGSGKVEEVLTFTGNDVLFFRNWKYLREEERRKQLESHINLVLPNASLKGYHIEHLEDLNPEMQITLDYTAPDIATEEGRYMLLHIPGINYTAYYVGVEQRPYPVYNENLSLNKNRIRIYLPKGYRVRYIPTAINYDSEPIKFTSKIKKTKKYIEYSDSYDTRMGLIPLENYPEYREGIMKMAEIPNRWIILEK</sequence>
<feature type="chain" id="PRO_5012579254" description="DUF3857 domain-containing protein" evidence="1">
    <location>
        <begin position="20"/>
        <end position="673"/>
    </location>
</feature>
<reference evidence="3 4" key="1">
    <citation type="submission" date="2017-07" db="EMBL/GenBank/DDBJ databases">
        <title>Recovery of genomes from metagenomes via a dereplication, aggregation, and scoring strategy.</title>
        <authorList>
            <person name="Sieber C.M."/>
            <person name="Probst A.J."/>
            <person name="Sharrar A."/>
            <person name="Thomas B.C."/>
            <person name="Hess M."/>
            <person name="Tringe S.G."/>
            <person name="Banfield J.F."/>
        </authorList>
    </citation>
    <scope>NUCLEOTIDE SEQUENCE [LARGE SCALE GENOMIC DNA]</scope>
    <source>
        <strain evidence="3">JGI_Cruoil_03_44_89</strain>
    </source>
</reference>
<dbReference type="AlphaFoldDB" id="A0A235BW72"/>
<dbReference type="InterPro" id="IPR024618">
    <property type="entry name" value="DUF3857"/>
</dbReference>
<comment type="caution">
    <text evidence="3">The sequence shown here is derived from an EMBL/GenBank/DDBJ whole genome shotgun (WGS) entry which is preliminary data.</text>
</comment>
<feature type="domain" description="DUF3857" evidence="2">
    <location>
        <begin position="122"/>
        <end position="288"/>
    </location>
</feature>
<accession>A0A235BW72</accession>
<evidence type="ECO:0000313" key="4">
    <source>
        <dbReference type="Proteomes" id="UP000215215"/>
    </source>
</evidence>
<keyword evidence="1" id="KW-0732">Signal</keyword>
<proteinExistence type="predicted"/>
<name>A0A235BW72_UNCW3</name>
<dbReference type="Gene3D" id="3.10.620.30">
    <property type="match status" value="1"/>
</dbReference>
<dbReference type="Gene3D" id="2.60.120.1130">
    <property type="match status" value="1"/>
</dbReference>
<evidence type="ECO:0000259" key="2">
    <source>
        <dbReference type="Pfam" id="PF12969"/>
    </source>
</evidence>
<dbReference type="Proteomes" id="UP000215215">
    <property type="component" value="Unassembled WGS sequence"/>
</dbReference>
<evidence type="ECO:0000313" key="3">
    <source>
        <dbReference type="EMBL" id="OYD16369.1"/>
    </source>
</evidence>
<gene>
    <name evidence="3" type="ORF">CH333_03665</name>
</gene>
<dbReference type="Pfam" id="PF12969">
    <property type="entry name" value="DUF3857"/>
    <property type="match status" value="1"/>
</dbReference>